<sequence>MNKTYFIFILFLSNKNFAQNGNANVTNNNTNREMLYMRSGYKSTIETAGSPYLYPEYKKASIAYNKTLVDMRYNAYKDEVEIISNNQSITIYKKLEYSPIHIIDSDEYIYLMEYPYDGKKVTGYLFEVRKNEEFTIFIKISKTYNKGRYAQDSFDIDKANSYEDLADVFYIKKTNEEIVQMPSTKKKLIELFPNKKIKIEQTIKENKLDSRKLNVLSQIFRALS</sequence>
<reference evidence="2 3" key="1">
    <citation type="submission" date="2023-11" db="EMBL/GenBank/DDBJ databases">
        <title>First isolation, identification, and characterization of non-pathogenic Epilithonimonas ginsengisoli isolated from diseased farmed rainbow trout (Oncorhynchus mykiss) in Chile.</title>
        <authorList>
            <person name="Miranda C.D."/>
            <person name="Irgang R."/>
            <person name="Concha C."/>
            <person name="Rojas R."/>
            <person name="Avendano R."/>
        </authorList>
    </citation>
    <scope>NUCLEOTIDE SEQUENCE [LARGE SCALE GENOMIC DNA]</scope>
    <source>
        <strain evidence="2 3">FP99</strain>
    </source>
</reference>
<dbReference type="Proteomes" id="UP001204439">
    <property type="component" value="Unassembled WGS sequence"/>
</dbReference>
<protein>
    <recommendedName>
        <fullName evidence="4">DUF4468 domain-containing protein</fullName>
    </recommendedName>
</protein>
<name>A0ABU4JFY3_9FLAO</name>
<accession>A0ABU4JFY3</accession>
<evidence type="ECO:0000256" key="1">
    <source>
        <dbReference type="SAM" id="SignalP"/>
    </source>
</evidence>
<gene>
    <name evidence="2" type="ORF">NG800_006675</name>
</gene>
<keyword evidence="3" id="KW-1185">Reference proteome</keyword>
<organism evidence="2 3">
    <name type="scientific">Epilithonimonas ginsengisoli</name>
    <dbReference type="NCBI Taxonomy" id="1245592"/>
    <lineage>
        <taxon>Bacteria</taxon>
        <taxon>Pseudomonadati</taxon>
        <taxon>Bacteroidota</taxon>
        <taxon>Flavobacteriia</taxon>
        <taxon>Flavobacteriales</taxon>
        <taxon>Weeksellaceae</taxon>
        <taxon>Chryseobacterium group</taxon>
        <taxon>Epilithonimonas</taxon>
    </lineage>
</organism>
<feature type="signal peptide" evidence="1">
    <location>
        <begin position="1"/>
        <end position="18"/>
    </location>
</feature>
<keyword evidence="1" id="KW-0732">Signal</keyword>
<evidence type="ECO:0000313" key="2">
    <source>
        <dbReference type="EMBL" id="MDW8548587.1"/>
    </source>
</evidence>
<dbReference type="RefSeq" id="WP_063968783.1">
    <property type="nucleotide sequence ID" value="NZ_JAMXLT020000009.1"/>
</dbReference>
<evidence type="ECO:0008006" key="4">
    <source>
        <dbReference type="Google" id="ProtNLM"/>
    </source>
</evidence>
<evidence type="ECO:0000313" key="3">
    <source>
        <dbReference type="Proteomes" id="UP001204439"/>
    </source>
</evidence>
<feature type="chain" id="PRO_5045843822" description="DUF4468 domain-containing protein" evidence="1">
    <location>
        <begin position="19"/>
        <end position="224"/>
    </location>
</feature>
<dbReference type="EMBL" id="JAMXLT020000009">
    <property type="protein sequence ID" value="MDW8548587.1"/>
    <property type="molecule type" value="Genomic_DNA"/>
</dbReference>
<comment type="caution">
    <text evidence="2">The sequence shown here is derived from an EMBL/GenBank/DDBJ whole genome shotgun (WGS) entry which is preliminary data.</text>
</comment>
<proteinExistence type="predicted"/>